<dbReference type="RefSeq" id="WP_155446702.1">
    <property type="nucleotide sequence ID" value="NZ_JAOQNR010000013.1"/>
</dbReference>
<protein>
    <recommendedName>
        <fullName evidence="1">VapC45 PIN like domain-containing protein</fullName>
    </recommendedName>
</protein>
<feature type="domain" description="VapC45 PIN like" evidence="1">
    <location>
        <begin position="1"/>
        <end position="84"/>
    </location>
</feature>
<dbReference type="OrthoDB" id="7572575at2"/>
<dbReference type="EMBL" id="WNKS01000012">
    <property type="protein sequence ID" value="MTV32012.1"/>
    <property type="molecule type" value="Genomic_DNA"/>
</dbReference>
<gene>
    <name evidence="2" type="ORF">GJ654_13550</name>
</gene>
<organism evidence="2 3">
    <name type="scientific">Rhodoblastus acidophilus</name>
    <name type="common">Rhodopseudomonas acidophila</name>
    <dbReference type="NCBI Taxonomy" id="1074"/>
    <lineage>
        <taxon>Bacteria</taxon>
        <taxon>Pseudomonadati</taxon>
        <taxon>Pseudomonadota</taxon>
        <taxon>Alphaproteobacteria</taxon>
        <taxon>Hyphomicrobiales</taxon>
        <taxon>Rhodoblastaceae</taxon>
        <taxon>Rhodoblastus</taxon>
    </lineage>
</organism>
<comment type="caution">
    <text evidence="2">The sequence shown here is derived from an EMBL/GenBank/DDBJ whole genome shotgun (WGS) entry which is preliminary data.</text>
</comment>
<sequence length="149" mass="16596">MKIRADEHISPKLIRAVQSIALSQGWELSHVRDHNAARTADETWIPRFVAEGGKVILSADRKIMARPHQLQALIHGGLIGIFLSAKWAESRGHAQAAHLLWWWPKIEAAIILSKAGQCWRVPSDFGEGALEEIKIHLPDLRLKGSKPGL</sequence>
<reference evidence="2 3" key="1">
    <citation type="submission" date="2019-11" db="EMBL/GenBank/DDBJ databases">
        <title>Whole-genome sequence of a Rhodoblastus acidophilus DSM 142.</title>
        <authorList>
            <person name="Kyndt J.A."/>
            <person name="Meyer T.E."/>
        </authorList>
    </citation>
    <scope>NUCLEOTIDE SEQUENCE [LARGE SCALE GENOMIC DNA]</scope>
    <source>
        <strain evidence="2 3">DSM 142</strain>
    </source>
</reference>
<accession>A0A6N8DN37</accession>
<dbReference type="AlphaFoldDB" id="A0A6N8DN37"/>
<evidence type="ECO:0000313" key="3">
    <source>
        <dbReference type="Proteomes" id="UP000439113"/>
    </source>
</evidence>
<evidence type="ECO:0000313" key="2">
    <source>
        <dbReference type="EMBL" id="MTV32012.1"/>
    </source>
</evidence>
<dbReference type="Pfam" id="PF18478">
    <property type="entry name" value="PIN_10"/>
    <property type="match status" value="1"/>
</dbReference>
<dbReference type="InterPro" id="IPR041375">
    <property type="entry name" value="VapC45_PIN-like"/>
</dbReference>
<dbReference type="Proteomes" id="UP000439113">
    <property type="component" value="Unassembled WGS sequence"/>
</dbReference>
<proteinExistence type="predicted"/>
<evidence type="ECO:0000259" key="1">
    <source>
        <dbReference type="Pfam" id="PF18478"/>
    </source>
</evidence>
<name>A0A6N8DN37_RHOAC</name>